<dbReference type="Proteomes" id="UP001177023">
    <property type="component" value="Unassembled WGS sequence"/>
</dbReference>
<comment type="caution">
    <text evidence="1">The sequence shown here is derived from an EMBL/GenBank/DDBJ whole genome shotgun (WGS) entry which is preliminary data.</text>
</comment>
<keyword evidence="2" id="KW-1185">Reference proteome</keyword>
<protein>
    <submittedName>
        <fullName evidence="1">Uncharacterized protein</fullName>
    </submittedName>
</protein>
<dbReference type="AlphaFoldDB" id="A0AA36CL17"/>
<sequence length="253" mass="28297">MRLLVQSGVLLLALFAGCLADDTKPHLEDELRPGCKGHHSWESPLPVSLVFLVDRSAGDVKASKTSFFYSTIACVLPAEAKLMLIDLPMREAPVWTDSKGLRLALNGSAPISKASFGDDVRNVHLILVTDQEELERHPDCDIRKHFSSFAHRLGSVDPLRVHLDTILVGSERKLPGKRATIPAWTTIFEKFGEKQYVREDSYKEKRYGDVVDEFSAYIDKIFTETRLVNDVLIGGRKGGEADGTDRHHHHAQQ</sequence>
<dbReference type="EMBL" id="CATQJA010002353">
    <property type="protein sequence ID" value="CAJ0570498.1"/>
    <property type="molecule type" value="Genomic_DNA"/>
</dbReference>
<dbReference type="PROSITE" id="PS51257">
    <property type="entry name" value="PROKAR_LIPOPROTEIN"/>
    <property type="match status" value="1"/>
</dbReference>
<evidence type="ECO:0000313" key="1">
    <source>
        <dbReference type="EMBL" id="CAJ0570498.1"/>
    </source>
</evidence>
<gene>
    <name evidence="1" type="ORF">MSPICULIGERA_LOCUS8936</name>
</gene>
<evidence type="ECO:0000313" key="2">
    <source>
        <dbReference type="Proteomes" id="UP001177023"/>
    </source>
</evidence>
<name>A0AA36CL17_9BILA</name>
<accession>A0AA36CL17</accession>
<reference evidence="1" key="1">
    <citation type="submission" date="2023-06" db="EMBL/GenBank/DDBJ databases">
        <authorList>
            <person name="Delattre M."/>
        </authorList>
    </citation>
    <scope>NUCLEOTIDE SEQUENCE</scope>
    <source>
        <strain evidence="1">AF72</strain>
    </source>
</reference>
<proteinExistence type="predicted"/>
<feature type="non-terminal residue" evidence="1">
    <location>
        <position position="1"/>
    </location>
</feature>
<organism evidence="1 2">
    <name type="scientific">Mesorhabditis spiculigera</name>
    <dbReference type="NCBI Taxonomy" id="96644"/>
    <lineage>
        <taxon>Eukaryota</taxon>
        <taxon>Metazoa</taxon>
        <taxon>Ecdysozoa</taxon>
        <taxon>Nematoda</taxon>
        <taxon>Chromadorea</taxon>
        <taxon>Rhabditida</taxon>
        <taxon>Rhabditina</taxon>
        <taxon>Rhabditomorpha</taxon>
        <taxon>Rhabditoidea</taxon>
        <taxon>Rhabditidae</taxon>
        <taxon>Mesorhabditinae</taxon>
        <taxon>Mesorhabditis</taxon>
    </lineage>
</organism>